<feature type="domain" description="Cyclic nucleotide-binding" evidence="4">
    <location>
        <begin position="297"/>
        <end position="398"/>
    </location>
</feature>
<sequence length="1195" mass="136004">MNAESICQTENSKSNVFQGGKSFFDRQKERLISRAHLSKLPSNMEVIKNQLFDNSRTIRTDNPDKLPRLSECSLSTPTVYKAKTTSAWIITVCSEIWTRLLSSRRQDSNSNDRKNQISGSELVSYLMSEEDKTDRSLICGICQVLLDEKAIETIPPPNSNQQFNSIEFYDKDDVFYVCNRLKDKRLSIEEALATTEICPNITEINNTEGCETLSSMNKHPNDHIARTESQTILGEKNIDQIDVDDTSSIEDGYQVLIDRLYRLAPEALFRKILQKPPSERSEHELEYVYQELLLVPALASFSMSVRQELCKCLRYEVHQHASNVVFYQGDPGISWYIICRGSVWVHVDGQGYVCRLCEGDDFGKLALVTDAPRAASIILAEDNCHFLKLDKDDFNRILRNVEANTVRLKKNNSNVLILERIQDVKFSTCPQAETSGNFGRESNSVGCLNYSIIAGTVEHILHYLIESRLNGLENQLNLLISDEMFPVYLCPRTPIGLDQTWQNFFLTYLIFSTNKEILVFLYEYLGCDKVIESLHTEDHSGDENCEKEWRFPNGIQFDIIKINRVVVLFYIWRYCLGLSMFANQDGVNQFIMNLRTALKNSDNVTATNNVTGSNTCGDSVNVRSFQLQIVCLDKLLKRNSKLMIVKPISGKQQILPSNFLHFPCNFLRTLPFVCTNKRGMSKMHKQQFSSSGDHNDLQTSVSHNTNQRVKSFEIQDVAVHGSPNHAQHLESKSNHISTPSLLFGFQIYPNNLPLVKTIHTVTFNIYISELQKQVEVTVPIESTVYEIKQSMISDWQLKSEINDLRLVEVFSKGDCTVYQDTECGVMFGLSLNGRLFLTSEKGLQSLVPLAEQLSVAMNFLDQTDADRVRSSHQHETTAHWSLINDIPLLKKNRSVRAAVKLLDELNVDELAATLSCCHAQLAVCIHPQELLDFVIGGSKTSNPCPHVRTLVRRFSLLHAWTITQIVTTCNLTRRANLVKKLIKLADRLISPPLYDLYSSFAILLGLQNSAITRLTHTWERVPNRWRRILNDSLLPLIDPAKNHRAARLWNNYTITDVASTATTKSGSIIGVSNSPRLPFLALILKDLRFGEDANQTEYQQSEDGIRLINFEKMRLIARSLRSWINSISGYEMLHPHNHFISPEINKTNSSSVDNITVQKLLEVPTESQMFVLEHLECIDDPRVITQLSLRLEPKK</sequence>
<protein>
    <submittedName>
        <fullName evidence="6">Rap guanine nucleotide exchange factor 6</fullName>
    </submittedName>
</protein>
<dbReference type="SUPFAM" id="SSF51206">
    <property type="entry name" value="cAMP-binding domain-like"/>
    <property type="match status" value="1"/>
</dbReference>
<evidence type="ECO:0000313" key="5">
    <source>
        <dbReference type="Proteomes" id="UP000050795"/>
    </source>
</evidence>
<feature type="domain" description="Ras-GEF" evidence="3">
    <location>
        <begin position="906"/>
        <end position="1194"/>
    </location>
</feature>
<dbReference type="GO" id="GO:0007265">
    <property type="term" value="P:Ras protein signal transduction"/>
    <property type="evidence" value="ECO:0007669"/>
    <property type="project" value="TreeGrafter"/>
</dbReference>
<dbReference type="PROSITE" id="PS50042">
    <property type="entry name" value="CNMP_BINDING_3"/>
    <property type="match status" value="1"/>
</dbReference>
<dbReference type="SMART" id="SM00147">
    <property type="entry name" value="RasGEF"/>
    <property type="match status" value="1"/>
</dbReference>
<reference evidence="6" key="2">
    <citation type="submission" date="2023-11" db="UniProtKB">
        <authorList>
            <consortium name="WormBaseParasite"/>
        </authorList>
    </citation>
    <scope>IDENTIFICATION</scope>
</reference>
<dbReference type="Proteomes" id="UP000050795">
    <property type="component" value="Unassembled WGS sequence"/>
</dbReference>
<dbReference type="GO" id="GO:0005886">
    <property type="term" value="C:plasma membrane"/>
    <property type="evidence" value="ECO:0007669"/>
    <property type="project" value="TreeGrafter"/>
</dbReference>
<dbReference type="InterPro" id="IPR000595">
    <property type="entry name" value="cNMP-bd_dom"/>
</dbReference>
<dbReference type="InterPro" id="IPR008937">
    <property type="entry name" value="Ras-like_GEF"/>
</dbReference>
<dbReference type="GO" id="GO:0005085">
    <property type="term" value="F:guanyl-nucleotide exchange factor activity"/>
    <property type="evidence" value="ECO:0007669"/>
    <property type="project" value="UniProtKB-KW"/>
</dbReference>
<dbReference type="CDD" id="cd00038">
    <property type="entry name" value="CAP_ED"/>
    <property type="match status" value="1"/>
</dbReference>
<evidence type="ECO:0000313" key="6">
    <source>
        <dbReference type="WBParaSite" id="TREG1_8960.1"/>
    </source>
</evidence>
<reference evidence="5" key="1">
    <citation type="submission" date="2022-06" db="EMBL/GenBank/DDBJ databases">
        <authorList>
            <person name="Berger JAMES D."/>
            <person name="Berger JAMES D."/>
        </authorList>
    </citation>
    <scope>NUCLEOTIDE SEQUENCE [LARGE SCALE GENOMIC DNA]</scope>
</reference>
<dbReference type="Gene3D" id="1.10.840.10">
    <property type="entry name" value="Ras guanine-nucleotide exchange factors catalytic domain"/>
    <property type="match status" value="1"/>
</dbReference>
<keyword evidence="5" id="KW-1185">Reference proteome</keyword>
<evidence type="ECO:0000256" key="2">
    <source>
        <dbReference type="PROSITE-ProRule" id="PRU00168"/>
    </source>
</evidence>
<dbReference type="InterPro" id="IPR018490">
    <property type="entry name" value="cNMP-bd_dom_sf"/>
</dbReference>
<dbReference type="InterPro" id="IPR001895">
    <property type="entry name" value="RASGEF_cat_dom"/>
</dbReference>
<dbReference type="PANTHER" id="PTHR23113:SF327">
    <property type="entry name" value="EXCHANGE PROTEIN DIRECTLY ACTIVATED BY CAMP, ISOFORM E"/>
    <property type="match status" value="1"/>
</dbReference>
<dbReference type="SMART" id="SM00100">
    <property type="entry name" value="cNMP"/>
    <property type="match status" value="1"/>
</dbReference>
<dbReference type="InterPro" id="IPR023578">
    <property type="entry name" value="Ras_GEF_dom_sf"/>
</dbReference>
<organism evidence="5 6">
    <name type="scientific">Trichobilharzia regenti</name>
    <name type="common">Nasal bird schistosome</name>
    <dbReference type="NCBI Taxonomy" id="157069"/>
    <lineage>
        <taxon>Eukaryota</taxon>
        <taxon>Metazoa</taxon>
        <taxon>Spiralia</taxon>
        <taxon>Lophotrochozoa</taxon>
        <taxon>Platyhelminthes</taxon>
        <taxon>Trematoda</taxon>
        <taxon>Digenea</taxon>
        <taxon>Strigeidida</taxon>
        <taxon>Schistosomatoidea</taxon>
        <taxon>Schistosomatidae</taxon>
        <taxon>Trichobilharzia</taxon>
    </lineage>
</organism>
<dbReference type="Gene3D" id="1.10.10.10">
    <property type="entry name" value="Winged helix-like DNA-binding domain superfamily/Winged helix DNA-binding domain"/>
    <property type="match status" value="1"/>
</dbReference>
<dbReference type="WBParaSite" id="TREG1_8960.1">
    <property type="protein sequence ID" value="TREG1_8960.1"/>
    <property type="gene ID" value="TREG1_8960"/>
</dbReference>
<dbReference type="InterPro" id="IPR029071">
    <property type="entry name" value="Ubiquitin-like_domsf"/>
</dbReference>
<evidence type="ECO:0000259" key="4">
    <source>
        <dbReference type="PROSITE" id="PS50042"/>
    </source>
</evidence>
<dbReference type="SUPFAM" id="SSF54236">
    <property type="entry name" value="Ubiquitin-like"/>
    <property type="match status" value="1"/>
</dbReference>
<dbReference type="Gene3D" id="1.20.870.10">
    <property type="entry name" value="Son of sevenless (SoS) protein Chain: S domain 1"/>
    <property type="match status" value="1"/>
</dbReference>
<dbReference type="InterPro" id="IPR036964">
    <property type="entry name" value="RASGEF_cat_dom_sf"/>
</dbReference>
<dbReference type="Gene3D" id="3.10.20.90">
    <property type="entry name" value="Phosphatidylinositol 3-kinase Catalytic Subunit, Chain A, domain 1"/>
    <property type="match status" value="1"/>
</dbReference>
<dbReference type="Pfam" id="PF00617">
    <property type="entry name" value="RasGEF"/>
    <property type="match status" value="1"/>
</dbReference>
<dbReference type="Gene3D" id="2.60.120.10">
    <property type="entry name" value="Jelly Rolls"/>
    <property type="match status" value="1"/>
</dbReference>
<dbReference type="PANTHER" id="PTHR23113">
    <property type="entry name" value="GUANINE NUCLEOTIDE EXCHANGE FACTOR"/>
    <property type="match status" value="1"/>
</dbReference>
<name>A0AA85KDL7_TRIRE</name>
<dbReference type="InterPro" id="IPR036388">
    <property type="entry name" value="WH-like_DNA-bd_sf"/>
</dbReference>
<dbReference type="InterPro" id="IPR014710">
    <property type="entry name" value="RmlC-like_jellyroll"/>
</dbReference>
<evidence type="ECO:0000256" key="1">
    <source>
        <dbReference type="ARBA" id="ARBA00022658"/>
    </source>
</evidence>
<dbReference type="AlphaFoldDB" id="A0AA85KDL7"/>
<evidence type="ECO:0000259" key="3">
    <source>
        <dbReference type="PROSITE" id="PS50009"/>
    </source>
</evidence>
<dbReference type="PROSITE" id="PS50009">
    <property type="entry name" value="RASGEF_CAT"/>
    <property type="match status" value="1"/>
</dbReference>
<proteinExistence type="predicted"/>
<dbReference type="Pfam" id="PF00027">
    <property type="entry name" value="cNMP_binding"/>
    <property type="match status" value="1"/>
</dbReference>
<dbReference type="Gene3D" id="1.10.8.1240">
    <property type="match status" value="1"/>
</dbReference>
<keyword evidence="1 2" id="KW-0344">Guanine-nucleotide releasing factor</keyword>
<dbReference type="SUPFAM" id="SSF48366">
    <property type="entry name" value="Ras GEF"/>
    <property type="match status" value="1"/>
</dbReference>
<accession>A0AA85KDL7</accession>